<dbReference type="PANTHER" id="PTHR33713:SF10">
    <property type="entry name" value="ANTITOXIN YAFN"/>
    <property type="match status" value="1"/>
</dbReference>
<dbReference type="EMBL" id="JADMLG010000008">
    <property type="protein sequence ID" value="MBH0778640.1"/>
    <property type="molecule type" value="Genomic_DNA"/>
</dbReference>
<evidence type="ECO:0000313" key="3">
    <source>
        <dbReference type="EMBL" id="MBH0778640.1"/>
    </source>
</evidence>
<dbReference type="InterPro" id="IPR036165">
    <property type="entry name" value="YefM-like_sf"/>
</dbReference>
<protein>
    <recommendedName>
        <fullName evidence="2">Antitoxin</fullName>
    </recommendedName>
</protein>
<dbReference type="Pfam" id="PF02604">
    <property type="entry name" value="PhdYeFM_antitox"/>
    <property type="match status" value="1"/>
</dbReference>
<evidence type="ECO:0000256" key="2">
    <source>
        <dbReference type="RuleBase" id="RU362080"/>
    </source>
</evidence>
<reference evidence="3" key="1">
    <citation type="submission" date="2020-11" db="EMBL/GenBank/DDBJ databases">
        <title>Nocardia NEAU-351.nov., a novel actinomycete isolated from the cow dung.</title>
        <authorList>
            <person name="Zhang X."/>
        </authorList>
    </citation>
    <scope>NUCLEOTIDE SEQUENCE</scope>
    <source>
        <strain evidence="3">NEAU-351</strain>
    </source>
</reference>
<gene>
    <name evidence="3" type="ORF">IT779_20370</name>
</gene>
<keyword evidence="4" id="KW-1185">Reference proteome</keyword>
<dbReference type="InterPro" id="IPR006442">
    <property type="entry name" value="Antitoxin_Phd/YefM"/>
</dbReference>
<comment type="similarity">
    <text evidence="1 2">Belongs to the phD/YefM antitoxin family.</text>
</comment>
<dbReference type="Proteomes" id="UP000655751">
    <property type="component" value="Unassembled WGS sequence"/>
</dbReference>
<dbReference type="SUPFAM" id="SSF143120">
    <property type="entry name" value="YefM-like"/>
    <property type="match status" value="1"/>
</dbReference>
<dbReference type="Gene3D" id="3.40.1620.10">
    <property type="entry name" value="YefM-like domain"/>
    <property type="match status" value="1"/>
</dbReference>
<evidence type="ECO:0000256" key="1">
    <source>
        <dbReference type="ARBA" id="ARBA00009981"/>
    </source>
</evidence>
<name>A0A931N1P9_9NOCA</name>
<organism evidence="3 4">
    <name type="scientific">Nocardia bovistercoris</name>
    <dbReference type="NCBI Taxonomy" id="2785916"/>
    <lineage>
        <taxon>Bacteria</taxon>
        <taxon>Bacillati</taxon>
        <taxon>Actinomycetota</taxon>
        <taxon>Actinomycetes</taxon>
        <taxon>Mycobacteriales</taxon>
        <taxon>Nocardiaceae</taxon>
        <taxon>Nocardia</taxon>
    </lineage>
</organism>
<sequence length="96" mass="10511">MCNMFNMSTQSLRELRMQLGAIVREVAASGDEVIITDNGSEVAVIISMADYERLHEHADLVDALHLRGLREVGYDIMSMSEMLDALGVDPATVLAS</sequence>
<dbReference type="PANTHER" id="PTHR33713">
    <property type="entry name" value="ANTITOXIN YAFN-RELATED"/>
    <property type="match status" value="1"/>
</dbReference>
<dbReference type="AlphaFoldDB" id="A0A931N1P9"/>
<accession>A0A931N1P9</accession>
<evidence type="ECO:0000313" key="4">
    <source>
        <dbReference type="Proteomes" id="UP000655751"/>
    </source>
</evidence>
<dbReference type="NCBIfam" id="TIGR01552">
    <property type="entry name" value="phd_fam"/>
    <property type="match status" value="1"/>
</dbReference>
<dbReference type="InterPro" id="IPR051405">
    <property type="entry name" value="phD/YefM_antitoxin"/>
</dbReference>
<comment type="function">
    <text evidence="2">Antitoxin component of a type II toxin-antitoxin (TA) system.</text>
</comment>
<proteinExistence type="inferred from homology"/>
<comment type="caution">
    <text evidence="3">The sequence shown here is derived from an EMBL/GenBank/DDBJ whole genome shotgun (WGS) entry which is preliminary data.</text>
</comment>